<protein>
    <submittedName>
        <fullName evidence="1">Uncharacterized protein</fullName>
    </submittedName>
</protein>
<evidence type="ECO:0000313" key="2">
    <source>
        <dbReference type="Proteomes" id="UP000253998"/>
    </source>
</evidence>
<dbReference type="AlphaFoldDB" id="A0A8B2U5T6"/>
<sequence>MLIAELKWVDYNVPTRDDASLIILKPAYCLNLTLAIGAKDESGSDFFYTNIFNLGMIQREKLLMINKGIVIDLYTLDEIENHLKAIINKISGETWNDIVVQLKEYFDWEYQ</sequence>
<reference evidence="1 2" key="1">
    <citation type="submission" date="2018-05" db="EMBL/GenBank/DDBJ databases">
        <title>Draft Genome Sequences for a Diverse set of 7 Haemophilus Species.</title>
        <authorList>
            <person name="Nichols M."/>
            <person name="Topaz N."/>
            <person name="Wang X."/>
            <person name="Wang X."/>
            <person name="Boxrud D."/>
        </authorList>
    </citation>
    <scope>NUCLEOTIDE SEQUENCE [LARGE SCALE GENOMIC DNA]</scope>
    <source>
        <strain evidence="1 2">C2001002503</strain>
    </source>
</reference>
<organism evidence="1 2">
    <name type="scientific">Aggregatibacter segnis</name>
    <dbReference type="NCBI Taxonomy" id="739"/>
    <lineage>
        <taxon>Bacteria</taxon>
        <taxon>Pseudomonadati</taxon>
        <taxon>Pseudomonadota</taxon>
        <taxon>Gammaproteobacteria</taxon>
        <taxon>Pasteurellales</taxon>
        <taxon>Pasteurellaceae</taxon>
        <taxon>Aggregatibacter</taxon>
    </lineage>
</organism>
<gene>
    <name evidence="1" type="ORF">DPV83_01025</name>
</gene>
<dbReference type="Pfam" id="PF15586">
    <property type="entry name" value="Imm8"/>
    <property type="match status" value="1"/>
</dbReference>
<dbReference type="EMBL" id="QEPM01000001">
    <property type="protein sequence ID" value="RDE72231.1"/>
    <property type="molecule type" value="Genomic_DNA"/>
</dbReference>
<accession>A0A8B2U5T6</accession>
<dbReference type="Proteomes" id="UP000253998">
    <property type="component" value="Unassembled WGS sequence"/>
</dbReference>
<dbReference type="RefSeq" id="WP_065286357.1">
    <property type="nucleotide sequence ID" value="NZ_CAUTCU010000004.1"/>
</dbReference>
<name>A0A8B2U5T6_9PAST</name>
<comment type="caution">
    <text evidence="1">The sequence shown here is derived from an EMBL/GenBank/DDBJ whole genome shotgun (WGS) entry which is preliminary data.</text>
</comment>
<proteinExistence type="predicted"/>
<dbReference type="InterPro" id="IPR028964">
    <property type="entry name" value="Imm8"/>
</dbReference>
<evidence type="ECO:0000313" key="1">
    <source>
        <dbReference type="EMBL" id="RDE72231.1"/>
    </source>
</evidence>